<evidence type="ECO:0000256" key="1">
    <source>
        <dbReference type="SAM" id="MobiDB-lite"/>
    </source>
</evidence>
<name>A0A9N9GIG2_9GLOM</name>
<protein>
    <submittedName>
        <fullName evidence="2">2372_t:CDS:1</fullName>
    </submittedName>
</protein>
<dbReference type="Proteomes" id="UP000789405">
    <property type="component" value="Unassembled WGS sequence"/>
</dbReference>
<keyword evidence="3" id="KW-1185">Reference proteome</keyword>
<organism evidence="2 3">
    <name type="scientific">Dentiscutata erythropus</name>
    <dbReference type="NCBI Taxonomy" id="1348616"/>
    <lineage>
        <taxon>Eukaryota</taxon>
        <taxon>Fungi</taxon>
        <taxon>Fungi incertae sedis</taxon>
        <taxon>Mucoromycota</taxon>
        <taxon>Glomeromycotina</taxon>
        <taxon>Glomeromycetes</taxon>
        <taxon>Diversisporales</taxon>
        <taxon>Gigasporaceae</taxon>
        <taxon>Dentiscutata</taxon>
    </lineage>
</organism>
<reference evidence="2" key="1">
    <citation type="submission" date="2021-06" db="EMBL/GenBank/DDBJ databases">
        <authorList>
            <person name="Kallberg Y."/>
            <person name="Tangrot J."/>
            <person name="Rosling A."/>
        </authorList>
    </citation>
    <scope>NUCLEOTIDE SEQUENCE</scope>
    <source>
        <strain evidence="2">MA453B</strain>
    </source>
</reference>
<accession>A0A9N9GIG2</accession>
<dbReference type="EMBL" id="CAJVPY010003874">
    <property type="protein sequence ID" value="CAG8604340.1"/>
    <property type="molecule type" value="Genomic_DNA"/>
</dbReference>
<dbReference type="AlphaFoldDB" id="A0A9N9GIG2"/>
<comment type="caution">
    <text evidence="2">The sequence shown here is derived from an EMBL/GenBank/DDBJ whole genome shotgun (WGS) entry which is preliminary data.</text>
</comment>
<feature type="non-terminal residue" evidence="2">
    <location>
        <position position="90"/>
    </location>
</feature>
<evidence type="ECO:0000313" key="2">
    <source>
        <dbReference type="EMBL" id="CAG8604340.1"/>
    </source>
</evidence>
<evidence type="ECO:0000313" key="3">
    <source>
        <dbReference type="Proteomes" id="UP000789405"/>
    </source>
</evidence>
<gene>
    <name evidence="2" type="ORF">DERYTH_LOCUS7809</name>
</gene>
<proteinExistence type="predicted"/>
<feature type="region of interest" description="Disordered" evidence="1">
    <location>
        <begin position="41"/>
        <end position="62"/>
    </location>
</feature>
<sequence>ESVNPGVKRFNHSLLELVEIIVKAIVGVLKVIVVLKKTDDSKVTDTNKKHTSKEQQNQMKIQKKTLLNTKYNDFSNDSDDDFNNINPKEQ</sequence>